<evidence type="ECO:0008006" key="4">
    <source>
        <dbReference type="Google" id="ProtNLM"/>
    </source>
</evidence>
<feature type="compositionally biased region" description="Gly residues" evidence="1">
    <location>
        <begin position="22"/>
        <end position="33"/>
    </location>
</feature>
<evidence type="ECO:0000313" key="2">
    <source>
        <dbReference type="EMBL" id="SCL33478.1"/>
    </source>
</evidence>
<feature type="region of interest" description="Disordered" evidence="1">
    <location>
        <begin position="1"/>
        <end position="34"/>
    </location>
</feature>
<dbReference type="STRING" id="145857.GA0070616_4726"/>
<name>A0A1C6SVH6_9ACTN</name>
<accession>A0A1C6SVH6</accession>
<sequence>MTRRVGPQPGGTPAARDPASGGTAGGLRTAGGGLRRHEAARPAWRCRVCAAPWPCQPAKLALRAEYAHDPVGLSIYLCTLLHDAVADELRLHRRPPDPAELFTRFVAWTRPRPHPASPTIESQP</sequence>
<evidence type="ECO:0000313" key="3">
    <source>
        <dbReference type="Proteomes" id="UP000199699"/>
    </source>
</evidence>
<protein>
    <recommendedName>
        <fullName evidence="4">Flavin reductase</fullName>
    </recommendedName>
</protein>
<keyword evidence="3" id="KW-1185">Reference proteome</keyword>
<organism evidence="2 3">
    <name type="scientific">Micromonospora nigra</name>
    <dbReference type="NCBI Taxonomy" id="145857"/>
    <lineage>
        <taxon>Bacteria</taxon>
        <taxon>Bacillati</taxon>
        <taxon>Actinomycetota</taxon>
        <taxon>Actinomycetes</taxon>
        <taxon>Micromonosporales</taxon>
        <taxon>Micromonosporaceae</taxon>
        <taxon>Micromonospora</taxon>
    </lineage>
</organism>
<gene>
    <name evidence="2" type="ORF">GA0070616_4726</name>
</gene>
<proteinExistence type="predicted"/>
<dbReference type="RefSeq" id="WP_425412967.1">
    <property type="nucleotide sequence ID" value="NZ_FMHT01000003.1"/>
</dbReference>
<dbReference type="Proteomes" id="UP000199699">
    <property type="component" value="Unassembled WGS sequence"/>
</dbReference>
<dbReference type="AlphaFoldDB" id="A0A1C6SVH6"/>
<evidence type="ECO:0000256" key="1">
    <source>
        <dbReference type="SAM" id="MobiDB-lite"/>
    </source>
</evidence>
<reference evidence="2 3" key="1">
    <citation type="submission" date="2016-06" db="EMBL/GenBank/DDBJ databases">
        <authorList>
            <person name="Kjaerup R.B."/>
            <person name="Dalgaard T.S."/>
            <person name="Juul-Madsen H.R."/>
        </authorList>
    </citation>
    <scope>NUCLEOTIDE SEQUENCE [LARGE SCALE GENOMIC DNA]</scope>
    <source>
        <strain evidence="2 3">DSM 43818</strain>
    </source>
</reference>
<dbReference type="EMBL" id="FMHT01000003">
    <property type="protein sequence ID" value="SCL33478.1"/>
    <property type="molecule type" value="Genomic_DNA"/>
</dbReference>